<dbReference type="InterPro" id="IPR007267">
    <property type="entry name" value="GtrA_DPMS_TM"/>
</dbReference>
<dbReference type="RefSeq" id="WP_242872425.1">
    <property type="nucleotide sequence ID" value="NZ_FNGW01000005.1"/>
</dbReference>
<dbReference type="InterPro" id="IPR006385">
    <property type="entry name" value="HAD_hydro_SerB1"/>
</dbReference>
<evidence type="ECO:0000313" key="8">
    <source>
        <dbReference type="EMBL" id="SDM12541.1"/>
    </source>
</evidence>
<gene>
    <name evidence="8" type="ORF">SAMN04515677_105297</name>
</gene>
<evidence type="ECO:0000256" key="2">
    <source>
        <dbReference type="ARBA" id="ARBA00009399"/>
    </source>
</evidence>
<sequence length="364" mass="41791">MEKKVLLLDIDYTVINTDSMIDFFVYSLKTKPIKTILKLPYVLIILVLHALKMVSLNKAKEAVFSPIVNYTEGELEQFFTNVLEQKINSNMEQIIEKAREDNMFIIMITASPFAYMKYFKKYGYADEVIGTELEYTNSKYKNKIVGNNCKGKDKVAKIQELLVKKDLVIDFENSYAYSDSKSDLPMLSLVKNAYLVNKKDGNVKSKIDYIKIEDLSNKKIIEKLNDYKESIMYLIFGALTVLVNLVTYTALTRGLDINYMISNTIAWIVAVLFAYVTNKFLVFESKEMKLGFLIKEFTAFVSCRLVSGIMEMVLMYLMIDLIGLNDFIVKVFTNILVIILNYILSKVIIFSKKNTNEKATSIGL</sequence>
<keyword evidence="3 6" id="KW-0812">Transmembrane</keyword>
<dbReference type="Pfam" id="PF04138">
    <property type="entry name" value="GtrA_DPMS_TM"/>
    <property type="match status" value="1"/>
</dbReference>
<evidence type="ECO:0000256" key="6">
    <source>
        <dbReference type="SAM" id="Phobius"/>
    </source>
</evidence>
<keyword evidence="5 6" id="KW-0472">Membrane</keyword>
<dbReference type="InterPro" id="IPR051401">
    <property type="entry name" value="GtrA_CellWall_Glycosyl"/>
</dbReference>
<feature type="transmembrane region" description="Helical" evidence="6">
    <location>
        <begin position="231"/>
        <end position="251"/>
    </location>
</feature>
<name>A0A1G9QNX8_9FIRM</name>
<comment type="similarity">
    <text evidence="2">Belongs to the GtrA family.</text>
</comment>
<comment type="subcellular location">
    <subcellularLocation>
        <location evidence="1">Membrane</location>
        <topology evidence="1">Multi-pass membrane protein</topology>
    </subcellularLocation>
</comment>
<keyword evidence="9" id="KW-1185">Reference proteome</keyword>
<keyword evidence="4 6" id="KW-1133">Transmembrane helix</keyword>
<accession>A0A1G9QNX8</accession>
<keyword evidence="8" id="KW-0378">Hydrolase</keyword>
<dbReference type="SUPFAM" id="SSF56784">
    <property type="entry name" value="HAD-like"/>
    <property type="match status" value="1"/>
</dbReference>
<dbReference type="Pfam" id="PF12710">
    <property type="entry name" value="HAD"/>
    <property type="match status" value="1"/>
</dbReference>
<dbReference type="Gene3D" id="1.20.1440.100">
    <property type="entry name" value="SG protein - dephosphorylation function"/>
    <property type="match status" value="1"/>
</dbReference>
<dbReference type="GO" id="GO:0000271">
    <property type="term" value="P:polysaccharide biosynthetic process"/>
    <property type="evidence" value="ECO:0007669"/>
    <property type="project" value="InterPro"/>
</dbReference>
<feature type="transmembrane region" description="Helical" evidence="6">
    <location>
        <begin position="297"/>
        <end position="319"/>
    </location>
</feature>
<dbReference type="STRING" id="1121325.SAMN04515677_105297"/>
<evidence type="ECO:0000259" key="7">
    <source>
        <dbReference type="Pfam" id="PF04138"/>
    </source>
</evidence>
<dbReference type="NCBIfam" id="TIGR01490">
    <property type="entry name" value="HAD-SF-IB-hyp1"/>
    <property type="match status" value="1"/>
</dbReference>
<feature type="domain" description="GtrA/DPMS transmembrane" evidence="7">
    <location>
        <begin position="233"/>
        <end position="350"/>
    </location>
</feature>
<evidence type="ECO:0000256" key="5">
    <source>
        <dbReference type="ARBA" id="ARBA00023136"/>
    </source>
</evidence>
<dbReference type="EMBL" id="FNGW01000005">
    <property type="protein sequence ID" value="SDM12541.1"/>
    <property type="molecule type" value="Genomic_DNA"/>
</dbReference>
<evidence type="ECO:0000256" key="3">
    <source>
        <dbReference type="ARBA" id="ARBA00022692"/>
    </source>
</evidence>
<dbReference type="GO" id="GO:0016787">
    <property type="term" value="F:hydrolase activity"/>
    <property type="evidence" value="ECO:0007669"/>
    <property type="project" value="UniProtKB-KW"/>
</dbReference>
<evidence type="ECO:0000313" key="9">
    <source>
        <dbReference type="Proteomes" id="UP000199068"/>
    </source>
</evidence>
<evidence type="ECO:0000256" key="1">
    <source>
        <dbReference type="ARBA" id="ARBA00004141"/>
    </source>
</evidence>
<feature type="transmembrane region" description="Helical" evidence="6">
    <location>
        <begin position="257"/>
        <end position="276"/>
    </location>
</feature>
<proteinExistence type="inferred from homology"/>
<dbReference type="Gene3D" id="3.40.50.1000">
    <property type="entry name" value="HAD superfamily/HAD-like"/>
    <property type="match status" value="1"/>
</dbReference>
<dbReference type="PANTHER" id="PTHR38459:SF5">
    <property type="entry name" value="CELL WALL TEICHOIC ACID GLYCOSYLATION PROTEIN GTCA"/>
    <property type="match status" value="1"/>
</dbReference>
<evidence type="ECO:0000256" key="4">
    <source>
        <dbReference type="ARBA" id="ARBA00022989"/>
    </source>
</evidence>
<organism evidence="8 9">
    <name type="scientific">Romboutsia lituseburensis DSM 797</name>
    <dbReference type="NCBI Taxonomy" id="1121325"/>
    <lineage>
        <taxon>Bacteria</taxon>
        <taxon>Bacillati</taxon>
        <taxon>Bacillota</taxon>
        <taxon>Clostridia</taxon>
        <taxon>Peptostreptococcales</taxon>
        <taxon>Peptostreptococcaceae</taxon>
        <taxon>Romboutsia</taxon>
    </lineage>
</organism>
<dbReference type="NCBIfam" id="TIGR01488">
    <property type="entry name" value="HAD-SF-IB"/>
    <property type="match status" value="1"/>
</dbReference>
<dbReference type="AlphaFoldDB" id="A0A1G9QNX8"/>
<protein>
    <submittedName>
        <fullName evidence="8">HAD-superfamily subfamily IB hydrolase, TIGR01490</fullName>
    </submittedName>
</protein>
<reference evidence="8 9" key="1">
    <citation type="submission" date="2016-10" db="EMBL/GenBank/DDBJ databases">
        <authorList>
            <person name="de Groot N.N."/>
        </authorList>
    </citation>
    <scope>NUCLEOTIDE SEQUENCE [LARGE SCALE GENOMIC DNA]</scope>
    <source>
        <strain evidence="8 9">DSM 797</strain>
    </source>
</reference>
<dbReference type="InterPro" id="IPR023214">
    <property type="entry name" value="HAD_sf"/>
</dbReference>
<dbReference type="Proteomes" id="UP000199068">
    <property type="component" value="Unassembled WGS sequence"/>
</dbReference>
<dbReference type="InterPro" id="IPR036412">
    <property type="entry name" value="HAD-like_sf"/>
</dbReference>
<dbReference type="GO" id="GO:0005886">
    <property type="term" value="C:plasma membrane"/>
    <property type="evidence" value="ECO:0007669"/>
    <property type="project" value="TreeGrafter"/>
</dbReference>
<dbReference type="PANTHER" id="PTHR38459">
    <property type="entry name" value="PROPHAGE BACTOPRENOL-LINKED GLUCOSE TRANSLOCASE HOMOLOG"/>
    <property type="match status" value="1"/>
</dbReference>
<feature type="transmembrane region" description="Helical" evidence="6">
    <location>
        <begin position="331"/>
        <end position="349"/>
    </location>
</feature>